<gene>
    <name evidence="8" type="ORF">WG78_04910</name>
</gene>
<dbReference type="PANTHER" id="PTHR12907:SF26">
    <property type="entry name" value="HIF PROLYL HYDROXYLASE, ISOFORM C"/>
    <property type="match status" value="1"/>
</dbReference>
<dbReference type="GO" id="GO:0008198">
    <property type="term" value="F:ferrous iron binding"/>
    <property type="evidence" value="ECO:0007669"/>
    <property type="project" value="TreeGrafter"/>
</dbReference>
<evidence type="ECO:0000256" key="1">
    <source>
        <dbReference type="ARBA" id="ARBA00001961"/>
    </source>
</evidence>
<dbReference type="GO" id="GO:0031418">
    <property type="term" value="F:L-ascorbic acid binding"/>
    <property type="evidence" value="ECO:0007669"/>
    <property type="project" value="UniProtKB-KW"/>
</dbReference>
<evidence type="ECO:0000313" key="9">
    <source>
        <dbReference type="Proteomes" id="UP000037939"/>
    </source>
</evidence>
<evidence type="ECO:0000256" key="6">
    <source>
        <dbReference type="ARBA" id="ARBA00023004"/>
    </source>
</evidence>
<dbReference type="InterPro" id="IPR005123">
    <property type="entry name" value="Oxoglu/Fe-dep_dioxygenase_dom"/>
</dbReference>
<keyword evidence="6" id="KW-0408">Iron</keyword>
<dbReference type="STRING" id="857265.WG78_04910"/>
<dbReference type="RefSeq" id="WP_053936682.1">
    <property type="nucleotide sequence ID" value="NZ_LAQT01000003.1"/>
</dbReference>
<evidence type="ECO:0000256" key="4">
    <source>
        <dbReference type="ARBA" id="ARBA00022964"/>
    </source>
</evidence>
<comment type="cofactor">
    <cofactor evidence="1">
        <name>L-ascorbate</name>
        <dbReference type="ChEBI" id="CHEBI:38290"/>
    </cofactor>
</comment>
<keyword evidence="5" id="KW-0560">Oxidoreductase</keyword>
<dbReference type="EMBL" id="LAQT01000003">
    <property type="protein sequence ID" value="KPC53961.1"/>
    <property type="molecule type" value="Genomic_DNA"/>
</dbReference>
<dbReference type="PANTHER" id="PTHR12907">
    <property type="entry name" value="EGL NINE HOMOLOG-RELATED"/>
    <property type="match status" value="1"/>
</dbReference>
<evidence type="ECO:0000259" key="7">
    <source>
        <dbReference type="PROSITE" id="PS51471"/>
    </source>
</evidence>
<proteinExistence type="predicted"/>
<name>A0A0N1JTB7_9NEIS</name>
<reference evidence="8 9" key="1">
    <citation type="submission" date="2015-07" db="EMBL/GenBank/DDBJ databases">
        <title>Draft genome sequence of the Amantichitinum ursilacus IGB-41, a new chitin-degrading bacterium.</title>
        <authorList>
            <person name="Kirstahler P."/>
            <person name="Guenther M."/>
            <person name="Grumaz C."/>
            <person name="Rupp S."/>
            <person name="Zibek S."/>
            <person name="Sohn K."/>
        </authorList>
    </citation>
    <scope>NUCLEOTIDE SEQUENCE [LARGE SCALE GENOMIC DNA]</scope>
    <source>
        <strain evidence="8 9">IGB-41</strain>
    </source>
</reference>
<feature type="domain" description="Fe2OG dioxygenase" evidence="7">
    <location>
        <begin position="97"/>
        <end position="194"/>
    </location>
</feature>
<accession>A0A0N1JTB7</accession>
<dbReference type="SUPFAM" id="SSF51197">
    <property type="entry name" value="Clavaminate synthase-like"/>
    <property type="match status" value="1"/>
</dbReference>
<evidence type="ECO:0000313" key="8">
    <source>
        <dbReference type="EMBL" id="KPC53961.1"/>
    </source>
</evidence>
<dbReference type="GO" id="GO:0071456">
    <property type="term" value="P:cellular response to hypoxia"/>
    <property type="evidence" value="ECO:0007669"/>
    <property type="project" value="TreeGrafter"/>
</dbReference>
<dbReference type="InterPro" id="IPR044862">
    <property type="entry name" value="Pro_4_hyd_alph_FE2OG_OXY"/>
</dbReference>
<evidence type="ECO:0000256" key="3">
    <source>
        <dbReference type="ARBA" id="ARBA00022896"/>
    </source>
</evidence>
<protein>
    <submittedName>
        <fullName evidence="8">2OG-Fe(II) oxygenase superfamily protein</fullName>
    </submittedName>
</protein>
<keyword evidence="9" id="KW-1185">Reference proteome</keyword>
<dbReference type="Gene3D" id="2.60.120.620">
    <property type="entry name" value="q2cbj1_9rhob like domain"/>
    <property type="match status" value="1"/>
</dbReference>
<dbReference type="OrthoDB" id="9783171at2"/>
<dbReference type="Pfam" id="PF13640">
    <property type="entry name" value="2OG-FeII_Oxy_3"/>
    <property type="match status" value="1"/>
</dbReference>
<evidence type="ECO:0000256" key="5">
    <source>
        <dbReference type="ARBA" id="ARBA00023002"/>
    </source>
</evidence>
<organism evidence="8 9">
    <name type="scientific">Amantichitinum ursilacus</name>
    <dbReference type="NCBI Taxonomy" id="857265"/>
    <lineage>
        <taxon>Bacteria</taxon>
        <taxon>Pseudomonadati</taxon>
        <taxon>Pseudomonadota</taxon>
        <taxon>Betaproteobacteria</taxon>
        <taxon>Neisseriales</taxon>
        <taxon>Chitinibacteraceae</taxon>
        <taxon>Amantichitinum</taxon>
    </lineage>
</organism>
<comment type="caution">
    <text evidence="8">The sequence shown here is derived from an EMBL/GenBank/DDBJ whole genome shotgun (WGS) entry which is preliminary data.</text>
</comment>
<keyword evidence="4" id="KW-0223">Dioxygenase</keyword>
<dbReference type="SMART" id="SM00702">
    <property type="entry name" value="P4Hc"/>
    <property type="match status" value="1"/>
</dbReference>
<keyword evidence="3" id="KW-0847">Vitamin C</keyword>
<sequence>MTGFNDAVQALVDNGYAVWPGFLTPQQVAALRADIDARRATFHAAGIGRQQGYQRDDSIRGDDVLWLERDDVLAVPVLDQLEAMRQAFNQSLFLGLAEFEAHFAVYPAGSFYKRHLDQHRNADTRVVTFVLYLNDADWAAEDGGQLRMFLHDDAPPLDVTPLGGTLVLFMSDRYEHEVLPARRERRSMTGWFRRAQRP</sequence>
<dbReference type="AlphaFoldDB" id="A0A0N1JTB7"/>
<dbReference type="InterPro" id="IPR051559">
    <property type="entry name" value="HIF_prolyl_hydroxylases"/>
</dbReference>
<dbReference type="GO" id="GO:0031543">
    <property type="term" value="F:peptidyl-proline dioxygenase activity"/>
    <property type="evidence" value="ECO:0007669"/>
    <property type="project" value="TreeGrafter"/>
</dbReference>
<evidence type="ECO:0000256" key="2">
    <source>
        <dbReference type="ARBA" id="ARBA00022723"/>
    </source>
</evidence>
<dbReference type="InterPro" id="IPR006620">
    <property type="entry name" value="Pro_4_hyd_alph"/>
</dbReference>
<dbReference type="Proteomes" id="UP000037939">
    <property type="component" value="Unassembled WGS sequence"/>
</dbReference>
<dbReference type="PROSITE" id="PS51471">
    <property type="entry name" value="FE2OG_OXY"/>
    <property type="match status" value="1"/>
</dbReference>
<keyword evidence="2" id="KW-0479">Metal-binding</keyword>